<dbReference type="PRINTS" id="PR00507">
    <property type="entry name" value="N12N6MTFRASE"/>
</dbReference>
<dbReference type="PROSITE" id="PS00092">
    <property type="entry name" value="N6_MTASE"/>
    <property type="match status" value="1"/>
</dbReference>
<protein>
    <submittedName>
        <fullName evidence="4">DUF4942 domain-containing protein</fullName>
    </submittedName>
</protein>
<sequence length="521" mass="58513">MDTQTSPLLDTADDFFPPVQGDAVDALIGQHNAAHRDIATVAEMLSGPAMQRATEFFIQAHREELGRVPISVIRLFDRDKAFKALDATYWQRALELTGVLDWMPQERRQQWHEQIRNMDTPPFTEEIVRDNLMALMGQRMDFLSEMVDGLFRGLSGQHVTNRPEGFAKRMIIDDAFDAFGSSYRKAGYIHDLRSIVARFMHREQPDLQVTLKALQHFRRDTGVWHDMDGGAFRVRTYKKGTAHLEVHPDFAYRLNQILAHRHPMAIPSHFRQPPKRSKQTVKVFNQPIPFSVLSLLANNVPSRLPPAAGKGWSFQLPTYQVDKHRLQVAGQVLKAIGGVFNRPSYHFDYDPTDVIGYIVATGMMPDQRSHQFYPTPTELAELAVEAAAIAPGHRCLEPSAGQGDLAEHMPADQTLCIELSQLHCQVLQSKGLETRCQDFLAFNEGAFDRIVMNPPFSVGRAREHLRHALTLLAPGGRLVAILPASMAGEPLPPEFQPNWSEIHANKFAGTSAKVVILTAEG</sequence>
<dbReference type="CDD" id="cd02440">
    <property type="entry name" value="AdoMet_MTases"/>
    <property type="match status" value="1"/>
</dbReference>
<gene>
    <name evidence="4" type="ORF">RM531_08465</name>
</gene>
<keyword evidence="1" id="KW-0489">Methyltransferase</keyword>
<evidence type="ECO:0000256" key="2">
    <source>
        <dbReference type="ARBA" id="ARBA00022679"/>
    </source>
</evidence>
<dbReference type="EMBL" id="JAVRHY010000006">
    <property type="protein sequence ID" value="MDT0618509.1"/>
    <property type="molecule type" value="Genomic_DNA"/>
</dbReference>
<evidence type="ECO:0000313" key="5">
    <source>
        <dbReference type="Proteomes" id="UP001259982"/>
    </source>
</evidence>
<dbReference type="SUPFAM" id="SSF53335">
    <property type="entry name" value="S-adenosyl-L-methionine-dependent methyltransferases"/>
    <property type="match status" value="1"/>
</dbReference>
<dbReference type="Proteomes" id="UP001259982">
    <property type="component" value="Unassembled WGS sequence"/>
</dbReference>
<evidence type="ECO:0000259" key="3">
    <source>
        <dbReference type="Pfam" id="PF13708"/>
    </source>
</evidence>
<dbReference type="InterPro" id="IPR002052">
    <property type="entry name" value="DNA_methylase_N6_adenine_CS"/>
</dbReference>
<evidence type="ECO:0000256" key="1">
    <source>
        <dbReference type="ARBA" id="ARBA00022603"/>
    </source>
</evidence>
<dbReference type="InterPro" id="IPR029063">
    <property type="entry name" value="SAM-dependent_MTases_sf"/>
</dbReference>
<proteinExistence type="predicted"/>
<reference evidence="4 5" key="1">
    <citation type="submission" date="2023-09" db="EMBL/GenBank/DDBJ databases">
        <authorList>
            <person name="Rey-Velasco X."/>
        </authorList>
    </citation>
    <scope>NUCLEOTIDE SEQUENCE [LARGE SCALE GENOMIC DNA]</scope>
    <source>
        <strain evidence="4 5">P385</strain>
    </source>
</reference>
<organism evidence="4 5">
    <name type="scientific">Spectribacter acetivorans</name>
    <dbReference type="NCBI Taxonomy" id="3075603"/>
    <lineage>
        <taxon>Bacteria</taxon>
        <taxon>Pseudomonadati</taxon>
        <taxon>Pseudomonadota</taxon>
        <taxon>Gammaproteobacteria</taxon>
        <taxon>Salinisphaerales</taxon>
        <taxon>Salinisphaeraceae</taxon>
        <taxon>Spectribacter</taxon>
    </lineage>
</organism>
<keyword evidence="2" id="KW-0808">Transferase</keyword>
<comment type="caution">
    <text evidence="4">The sequence shown here is derived from an EMBL/GenBank/DDBJ whole genome shotgun (WGS) entry which is preliminary data.</text>
</comment>
<evidence type="ECO:0000313" key="4">
    <source>
        <dbReference type="EMBL" id="MDT0618509.1"/>
    </source>
</evidence>
<feature type="domain" description="DUF4942" evidence="3">
    <location>
        <begin position="83"/>
        <end position="262"/>
    </location>
</feature>
<keyword evidence="5" id="KW-1185">Reference proteome</keyword>
<accession>A0ABU3B8E8</accession>
<dbReference type="InterPro" id="IPR031339">
    <property type="entry name" value="DUF4942"/>
</dbReference>
<dbReference type="Gene3D" id="3.40.50.150">
    <property type="entry name" value="Vaccinia Virus protein VP39"/>
    <property type="match status" value="1"/>
</dbReference>
<dbReference type="Pfam" id="PF13708">
    <property type="entry name" value="DUF4942"/>
    <property type="match status" value="1"/>
</dbReference>
<name>A0ABU3B8E8_9GAMM</name>
<dbReference type="RefSeq" id="WP_311658633.1">
    <property type="nucleotide sequence ID" value="NZ_JAVRHY010000006.1"/>
</dbReference>